<keyword evidence="3" id="KW-1185">Reference proteome</keyword>
<dbReference type="Proteomes" id="UP000789570">
    <property type="component" value="Unassembled WGS sequence"/>
</dbReference>
<proteinExistence type="predicted"/>
<dbReference type="AlphaFoldDB" id="A0A9N9ETF6"/>
<name>A0A9N9ETF6_9GLOM</name>
<accession>A0A9N9ETF6</accession>
<protein>
    <submittedName>
        <fullName evidence="2">7248_t:CDS:1</fullName>
    </submittedName>
</protein>
<evidence type="ECO:0000313" key="3">
    <source>
        <dbReference type="Proteomes" id="UP000789570"/>
    </source>
</evidence>
<evidence type="ECO:0000256" key="1">
    <source>
        <dbReference type="SAM" id="MobiDB-lite"/>
    </source>
</evidence>
<organism evidence="2 3">
    <name type="scientific">Funneliformis caledonium</name>
    <dbReference type="NCBI Taxonomy" id="1117310"/>
    <lineage>
        <taxon>Eukaryota</taxon>
        <taxon>Fungi</taxon>
        <taxon>Fungi incertae sedis</taxon>
        <taxon>Mucoromycota</taxon>
        <taxon>Glomeromycotina</taxon>
        <taxon>Glomeromycetes</taxon>
        <taxon>Glomerales</taxon>
        <taxon>Glomeraceae</taxon>
        <taxon>Funneliformis</taxon>
    </lineage>
</organism>
<feature type="non-terminal residue" evidence="2">
    <location>
        <position position="1"/>
    </location>
</feature>
<feature type="region of interest" description="Disordered" evidence="1">
    <location>
        <begin position="1"/>
        <end position="50"/>
    </location>
</feature>
<evidence type="ECO:0000313" key="2">
    <source>
        <dbReference type="EMBL" id="CAG8689066.1"/>
    </source>
</evidence>
<feature type="compositionally biased region" description="Basic residues" evidence="1">
    <location>
        <begin position="19"/>
        <end position="36"/>
    </location>
</feature>
<reference evidence="2" key="1">
    <citation type="submission" date="2021-06" db="EMBL/GenBank/DDBJ databases">
        <authorList>
            <person name="Kallberg Y."/>
            <person name="Tangrot J."/>
            <person name="Rosling A."/>
        </authorList>
    </citation>
    <scope>NUCLEOTIDE SEQUENCE</scope>
    <source>
        <strain evidence="2">UK204</strain>
    </source>
</reference>
<gene>
    <name evidence="2" type="ORF">FCALED_LOCUS12856</name>
</gene>
<feature type="compositionally biased region" description="Basic and acidic residues" evidence="1">
    <location>
        <begin position="7"/>
        <end position="16"/>
    </location>
</feature>
<dbReference type="EMBL" id="CAJVPQ010006774">
    <property type="protein sequence ID" value="CAG8689066.1"/>
    <property type="molecule type" value="Genomic_DNA"/>
</dbReference>
<sequence>ESLQADNSDKENDDPQLKNPRKRHEKGRPLGTKRFKLSHESYKPKIKHQR</sequence>
<comment type="caution">
    <text evidence="2">The sequence shown here is derived from an EMBL/GenBank/DDBJ whole genome shotgun (WGS) entry which is preliminary data.</text>
</comment>